<evidence type="ECO:0000313" key="3">
    <source>
        <dbReference type="Proteomes" id="UP000001449"/>
    </source>
</evidence>
<dbReference type="KEGG" id="tps:THAPSDRAFT_3560"/>
<dbReference type="InParanoid" id="B8BY48"/>
<protein>
    <submittedName>
        <fullName evidence="2">Uncharacterized protein</fullName>
    </submittedName>
</protein>
<evidence type="ECO:0000313" key="2">
    <source>
        <dbReference type="EMBL" id="EED93823.1"/>
    </source>
</evidence>
<dbReference type="OMA" id="NIEMVGD"/>
<dbReference type="HOGENOM" id="CLU_1405123_0_0_1"/>
<dbReference type="AlphaFoldDB" id="B8BY48"/>
<reference evidence="2 3" key="2">
    <citation type="journal article" date="2008" name="Nature">
        <title>The Phaeodactylum genome reveals the evolutionary history of diatom genomes.</title>
        <authorList>
            <person name="Bowler C."/>
            <person name="Allen A.E."/>
            <person name="Badger J.H."/>
            <person name="Grimwood J."/>
            <person name="Jabbari K."/>
            <person name="Kuo A."/>
            <person name="Maheswari U."/>
            <person name="Martens C."/>
            <person name="Maumus F."/>
            <person name="Otillar R.P."/>
            <person name="Rayko E."/>
            <person name="Salamov A."/>
            <person name="Vandepoele K."/>
            <person name="Beszteri B."/>
            <person name="Gruber A."/>
            <person name="Heijde M."/>
            <person name="Katinka M."/>
            <person name="Mock T."/>
            <person name="Valentin K."/>
            <person name="Verret F."/>
            <person name="Berges J.A."/>
            <person name="Brownlee C."/>
            <person name="Cadoret J.P."/>
            <person name="Chiovitti A."/>
            <person name="Choi C.J."/>
            <person name="Coesel S."/>
            <person name="De Martino A."/>
            <person name="Detter J.C."/>
            <person name="Durkin C."/>
            <person name="Falciatore A."/>
            <person name="Fournet J."/>
            <person name="Haruta M."/>
            <person name="Huysman M.J."/>
            <person name="Jenkins B.D."/>
            <person name="Jiroutova K."/>
            <person name="Jorgensen R.E."/>
            <person name="Joubert Y."/>
            <person name="Kaplan A."/>
            <person name="Kroger N."/>
            <person name="Kroth P.G."/>
            <person name="La Roche J."/>
            <person name="Lindquist E."/>
            <person name="Lommer M."/>
            <person name="Martin-Jezequel V."/>
            <person name="Lopez P.J."/>
            <person name="Lucas S."/>
            <person name="Mangogna M."/>
            <person name="McGinnis K."/>
            <person name="Medlin L.K."/>
            <person name="Montsant A."/>
            <person name="Oudot-Le Secq M.P."/>
            <person name="Napoli C."/>
            <person name="Obornik M."/>
            <person name="Parker M.S."/>
            <person name="Petit J.L."/>
            <person name="Porcel B.M."/>
            <person name="Poulsen N."/>
            <person name="Robison M."/>
            <person name="Rychlewski L."/>
            <person name="Rynearson T.A."/>
            <person name="Schmutz J."/>
            <person name="Shapiro H."/>
            <person name="Siaut M."/>
            <person name="Stanley M."/>
            <person name="Sussman M.R."/>
            <person name="Taylor A.R."/>
            <person name="Vardi A."/>
            <person name="von Dassow P."/>
            <person name="Vyverman W."/>
            <person name="Willis A."/>
            <person name="Wyrwicz L.S."/>
            <person name="Rokhsar D.S."/>
            <person name="Weissenbach J."/>
            <person name="Armbrust E.V."/>
            <person name="Green B.R."/>
            <person name="Van de Peer Y."/>
            <person name="Grigoriev I.V."/>
        </authorList>
    </citation>
    <scope>NUCLEOTIDE SEQUENCE [LARGE SCALE GENOMIC DNA]</scope>
    <source>
        <strain evidence="2 3">CCMP1335</strain>
    </source>
</reference>
<feature type="chain" id="PRO_5002869147" evidence="1">
    <location>
        <begin position="19"/>
        <end position="194"/>
    </location>
</feature>
<sequence length="194" mass="21209">MLSKLILSTALLSFTASGFVMMPNQAVMARMMAQRFATPSSSSTSSTSLSKADLEGKEFQLEELEDKEESETELWLNSDGSVTLGQSNGPRVASCKGDWHLIETATQEDKPFRMRLVRTYEYGTHSGSNQVGEISYDVKREFWGNIEMVGDSISVSGTMHGLDDRDQIDCDLGFFTIIDAAASEGIEGVKSVAP</sequence>
<dbReference type="RefSeq" id="XP_002288387.1">
    <property type="nucleotide sequence ID" value="XM_002288351.1"/>
</dbReference>
<dbReference type="Proteomes" id="UP000001449">
    <property type="component" value="Chromosome 3"/>
</dbReference>
<keyword evidence="1" id="KW-0732">Signal</keyword>
<name>B8BY48_THAPS</name>
<keyword evidence="3" id="KW-1185">Reference proteome</keyword>
<gene>
    <name evidence="2" type="ORF">THAPSDRAFT_3560</name>
</gene>
<dbReference type="GeneID" id="7441899"/>
<dbReference type="eggNOG" id="ENOG502SV7P">
    <property type="taxonomic scope" value="Eukaryota"/>
</dbReference>
<dbReference type="EMBL" id="CM000640">
    <property type="protein sequence ID" value="EED93823.1"/>
    <property type="molecule type" value="Genomic_DNA"/>
</dbReference>
<feature type="signal peptide" evidence="1">
    <location>
        <begin position="1"/>
        <end position="18"/>
    </location>
</feature>
<dbReference type="PaxDb" id="35128-Thaps3560"/>
<accession>B8BY48</accession>
<proteinExistence type="predicted"/>
<organism evidence="2 3">
    <name type="scientific">Thalassiosira pseudonana</name>
    <name type="common">Marine diatom</name>
    <name type="synonym">Cyclotella nana</name>
    <dbReference type="NCBI Taxonomy" id="35128"/>
    <lineage>
        <taxon>Eukaryota</taxon>
        <taxon>Sar</taxon>
        <taxon>Stramenopiles</taxon>
        <taxon>Ochrophyta</taxon>
        <taxon>Bacillariophyta</taxon>
        <taxon>Coscinodiscophyceae</taxon>
        <taxon>Thalassiosirophycidae</taxon>
        <taxon>Thalassiosirales</taxon>
        <taxon>Thalassiosiraceae</taxon>
        <taxon>Thalassiosira</taxon>
    </lineage>
</organism>
<reference evidence="2 3" key="1">
    <citation type="journal article" date="2004" name="Science">
        <title>The genome of the diatom Thalassiosira pseudonana: ecology, evolution, and metabolism.</title>
        <authorList>
            <person name="Armbrust E.V."/>
            <person name="Berges J.A."/>
            <person name="Bowler C."/>
            <person name="Green B.R."/>
            <person name="Martinez D."/>
            <person name="Putnam N.H."/>
            <person name="Zhou S."/>
            <person name="Allen A.E."/>
            <person name="Apt K.E."/>
            <person name="Bechner M."/>
            <person name="Brzezinski M.A."/>
            <person name="Chaal B.K."/>
            <person name="Chiovitti A."/>
            <person name="Davis A.K."/>
            <person name="Demarest M.S."/>
            <person name="Detter J.C."/>
            <person name="Glavina T."/>
            <person name="Goodstein D."/>
            <person name="Hadi M.Z."/>
            <person name="Hellsten U."/>
            <person name="Hildebrand M."/>
            <person name="Jenkins B.D."/>
            <person name="Jurka J."/>
            <person name="Kapitonov V.V."/>
            <person name="Kroger N."/>
            <person name="Lau W.W."/>
            <person name="Lane T.W."/>
            <person name="Larimer F.W."/>
            <person name="Lippmeier J.C."/>
            <person name="Lucas S."/>
            <person name="Medina M."/>
            <person name="Montsant A."/>
            <person name="Obornik M."/>
            <person name="Parker M.S."/>
            <person name="Palenik B."/>
            <person name="Pazour G.J."/>
            <person name="Richardson P.M."/>
            <person name="Rynearson T.A."/>
            <person name="Saito M.A."/>
            <person name="Schwartz D.C."/>
            <person name="Thamatrakoln K."/>
            <person name="Valentin K."/>
            <person name="Vardi A."/>
            <person name="Wilkerson F.P."/>
            <person name="Rokhsar D.S."/>
        </authorList>
    </citation>
    <scope>NUCLEOTIDE SEQUENCE [LARGE SCALE GENOMIC DNA]</scope>
    <source>
        <strain evidence="2 3">CCMP1335</strain>
    </source>
</reference>
<evidence type="ECO:0000256" key="1">
    <source>
        <dbReference type="SAM" id="SignalP"/>
    </source>
</evidence>